<dbReference type="PROSITE" id="PS50878">
    <property type="entry name" value="RT_POL"/>
    <property type="match status" value="1"/>
</dbReference>
<dbReference type="Pfam" id="PF13966">
    <property type="entry name" value="zf-RVT"/>
    <property type="match status" value="1"/>
</dbReference>
<dbReference type="InterPro" id="IPR026960">
    <property type="entry name" value="RVT-Znf"/>
</dbReference>
<accession>A0ABQ5FF02</accession>
<dbReference type="PANTHER" id="PTHR33116:SF77">
    <property type="entry name" value="RNA-DIRECTED DNA POLYMERASE"/>
    <property type="match status" value="1"/>
</dbReference>
<keyword evidence="2" id="KW-0808">Transferase</keyword>
<keyword evidence="2" id="KW-0548">Nucleotidyltransferase</keyword>
<feature type="domain" description="Reverse transcriptase" evidence="1">
    <location>
        <begin position="1"/>
        <end position="287"/>
    </location>
</feature>
<gene>
    <name evidence="2" type="ORF">Tco_1005146</name>
</gene>
<evidence type="ECO:0000313" key="3">
    <source>
        <dbReference type="Proteomes" id="UP001151760"/>
    </source>
</evidence>
<keyword evidence="3" id="KW-1185">Reference proteome</keyword>
<dbReference type="EMBL" id="BQNB010017304">
    <property type="protein sequence ID" value="GJT61613.1"/>
    <property type="molecule type" value="Genomic_DNA"/>
</dbReference>
<comment type="caution">
    <text evidence="2">The sequence shown here is derived from an EMBL/GenBank/DDBJ whole genome shotgun (WGS) entry which is preliminary data.</text>
</comment>
<keyword evidence="2" id="KW-0695">RNA-directed DNA polymerase</keyword>
<dbReference type="Proteomes" id="UP001151760">
    <property type="component" value="Unassembled WGS sequence"/>
</dbReference>
<protein>
    <submittedName>
        <fullName evidence="2">RNA-directed DNA polymerase, eukaryota</fullName>
    </submittedName>
</protein>
<reference evidence="2" key="2">
    <citation type="submission" date="2022-01" db="EMBL/GenBank/DDBJ databases">
        <authorList>
            <person name="Yamashiro T."/>
            <person name="Shiraishi A."/>
            <person name="Satake H."/>
            <person name="Nakayama K."/>
        </authorList>
    </citation>
    <scope>NUCLEOTIDE SEQUENCE</scope>
</reference>
<dbReference type="Pfam" id="PF00078">
    <property type="entry name" value="RVT_1"/>
    <property type="match status" value="1"/>
</dbReference>
<dbReference type="PANTHER" id="PTHR33116">
    <property type="entry name" value="REVERSE TRANSCRIPTASE ZINC-BINDING DOMAIN-CONTAINING PROTEIN-RELATED-RELATED"/>
    <property type="match status" value="1"/>
</dbReference>
<dbReference type="GO" id="GO:0003964">
    <property type="term" value="F:RNA-directed DNA polymerase activity"/>
    <property type="evidence" value="ECO:0007669"/>
    <property type="project" value="UniProtKB-KW"/>
</dbReference>
<sequence length="934" mass="107357">MPRGNRSRINFLFPNRLSSDQAANLEMSISTEEIRNAVWACGENKSPGPDGFTFEFFRKFWGIIGPDFCLAVKWFFDHNSFSKGCNSAFIDLIPKVLDPKFVSDYRPISLIGCLYKCKHKKQQAMIFKVDFAKAYDSIRWDFLDDVLHSFGLGLKWHSWILGSLSSGRASILVNGSPTSEFQFHCGLKQGDPLAPYLFILVMESLHLSFSRVVDAGIFKGLKINNSTTVSHLFYADDAVFVGEWVEDKRKKSHLLGVGIPNDSIAIAASTLGCSVMKTPFKYLGVMVGGNMSNIKVWDDIIRKLNSRLSKWKVKSLSIGGRLMLLKSVLGSTPIYWMSLYKVPKSVLASMEAIRRKFFNGAQDNEKKVTWIKWSKVLSAKKQGGLGVSSFYALNRALLFKWVWRCISQDNSLWFRVISAIHGSKFQDLSSVSSSSWNAIVREVRVLKSRGVDLLSHCKKRVGNGMRTSFWCDVWIGDQQLSCLFPRIFALEEDKDCSVAAKLQGAFDLSFRRQVRGGVESQQLIQLQELISTSILTNTEDRWVWDLNGSGSFRVSDVRNLLDEFFLPKDEIATRWIKFIPIKVNVFAWKVSLDRLPTRLNLIHRGVHVPSLLCPICSVSSEDTSHLLFSCPMASDVARLVCRWWDLVWTPLGSYSDRLSWFKSIRLGSNLKAMLEGVFYISWWCIWNYRNQLLFAAHKPRKDVIFDDIVARSFTWCNARCIIRQETQNDYTSDQMVEWAEQEHFEYEETKTSHSISPISTMLSSTIETCLSYTHFYSPVTYYMAYEENETRQAIVLKLQREIQAEETLAHQLLCNLTRYTEEMHIRSLQITSNPENIRLTVLIKLQEALDEEAILEEQMLALMHRFANRFMDRRVEINNLMVLHDHPLIDYGKYALGCMTGADMKKCVELKGVRDKLLRSMEEKRQLITNYRDM</sequence>
<name>A0ABQ5FF02_9ASTR</name>
<reference evidence="2" key="1">
    <citation type="journal article" date="2022" name="Int. J. Mol. Sci.">
        <title>Draft Genome of Tanacetum Coccineum: Genomic Comparison of Closely Related Tanacetum-Family Plants.</title>
        <authorList>
            <person name="Yamashiro T."/>
            <person name="Shiraishi A."/>
            <person name="Nakayama K."/>
            <person name="Satake H."/>
        </authorList>
    </citation>
    <scope>NUCLEOTIDE SEQUENCE</scope>
</reference>
<evidence type="ECO:0000313" key="2">
    <source>
        <dbReference type="EMBL" id="GJT61613.1"/>
    </source>
</evidence>
<evidence type="ECO:0000259" key="1">
    <source>
        <dbReference type="PROSITE" id="PS50878"/>
    </source>
</evidence>
<proteinExistence type="predicted"/>
<organism evidence="2 3">
    <name type="scientific">Tanacetum coccineum</name>
    <dbReference type="NCBI Taxonomy" id="301880"/>
    <lineage>
        <taxon>Eukaryota</taxon>
        <taxon>Viridiplantae</taxon>
        <taxon>Streptophyta</taxon>
        <taxon>Embryophyta</taxon>
        <taxon>Tracheophyta</taxon>
        <taxon>Spermatophyta</taxon>
        <taxon>Magnoliopsida</taxon>
        <taxon>eudicotyledons</taxon>
        <taxon>Gunneridae</taxon>
        <taxon>Pentapetalae</taxon>
        <taxon>asterids</taxon>
        <taxon>campanulids</taxon>
        <taxon>Asterales</taxon>
        <taxon>Asteraceae</taxon>
        <taxon>Asteroideae</taxon>
        <taxon>Anthemideae</taxon>
        <taxon>Anthemidinae</taxon>
        <taxon>Tanacetum</taxon>
    </lineage>
</organism>
<dbReference type="InterPro" id="IPR000477">
    <property type="entry name" value="RT_dom"/>
</dbReference>